<dbReference type="PRINTS" id="PR00377">
    <property type="entry name" value="IMPHPHTASES"/>
</dbReference>
<feature type="binding site" evidence="5">
    <location>
        <position position="93"/>
    </location>
    <ligand>
        <name>Mg(2+)</name>
        <dbReference type="ChEBI" id="CHEBI:18420"/>
        <label>2</label>
    </ligand>
</feature>
<dbReference type="SUPFAM" id="SSF56655">
    <property type="entry name" value="Carbohydrate phosphatase"/>
    <property type="match status" value="1"/>
</dbReference>
<organism evidence="6 7">
    <name type="scientific">Altericroceibacterium endophyticum</name>
    <dbReference type="NCBI Taxonomy" id="1808508"/>
    <lineage>
        <taxon>Bacteria</taxon>
        <taxon>Pseudomonadati</taxon>
        <taxon>Pseudomonadota</taxon>
        <taxon>Alphaproteobacteria</taxon>
        <taxon>Sphingomonadales</taxon>
        <taxon>Erythrobacteraceae</taxon>
        <taxon>Altericroceibacterium</taxon>
    </lineage>
</organism>
<dbReference type="PROSITE" id="PS00629">
    <property type="entry name" value="IMP_1"/>
    <property type="match status" value="1"/>
</dbReference>
<dbReference type="Pfam" id="PF00459">
    <property type="entry name" value="Inositol_P"/>
    <property type="match status" value="1"/>
</dbReference>
<feature type="binding site" evidence="5">
    <location>
        <position position="214"/>
    </location>
    <ligand>
        <name>Mg(2+)</name>
        <dbReference type="ChEBI" id="CHEBI:18420"/>
        <label>1</label>
        <note>catalytic</note>
    </ligand>
</feature>
<keyword evidence="7" id="KW-1185">Reference proteome</keyword>
<gene>
    <name evidence="6" type="ORF">GRI91_03055</name>
</gene>
<evidence type="ECO:0000256" key="5">
    <source>
        <dbReference type="PIRSR" id="PIRSR600760-2"/>
    </source>
</evidence>
<dbReference type="Gene3D" id="3.30.540.10">
    <property type="entry name" value="Fructose-1,6-Bisphosphatase, subunit A, domain 1"/>
    <property type="match status" value="1"/>
</dbReference>
<dbReference type="Gene3D" id="3.40.190.80">
    <property type="match status" value="1"/>
</dbReference>
<dbReference type="InterPro" id="IPR020583">
    <property type="entry name" value="Inositol_monoP_metal-BS"/>
</dbReference>
<feature type="binding site" evidence="5">
    <location>
        <position position="69"/>
    </location>
    <ligand>
        <name>Mg(2+)</name>
        <dbReference type="ChEBI" id="CHEBI:18420"/>
        <label>1</label>
        <note>catalytic</note>
    </ligand>
</feature>
<dbReference type="GO" id="GO:0008934">
    <property type="term" value="F:inositol monophosphate 1-phosphatase activity"/>
    <property type="evidence" value="ECO:0007669"/>
    <property type="project" value="TreeGrafter"/>
</dbReference>
<evidence type="ECO:0000256" key="3">
    <source>
        <dbReference type="ARBA" id="ARBA00022801"/>
    </source>
</evidence>
<dbReference type="EMBL" id="WTYT01000001">
    <property type="protein sequence ID" value="MXO64728.1"/>
    <property type="molecule type" value="Genomic_DNA"/>
</dbReference>
<dbReference type="PANTHER" id="PTHR20854:SF4">
    <property type="entry name" value="INOSITOL-1-MONOPHOSPHATASE-RELATED"/>
    <property type="match status" value="1"/>
</dbReference>
<evidence type="ECO:0000313" key="6">
    <source>
        <dbReference type="EMBL" id="MXO64728.1"/>
    </source>
</evidence>
<comment type="cofactor">
    <cofactor evidence="5">
        <name>Mg(2+)</name>
        <dbReference type="ChEBI" id="CHEBI:18420"/>
    </cofactor>
</comment>
<keyword evidence="3" id="KW-0378">Hydrolase</keyword>
<evidence type="ECO:0000256" key="2">
    <source>
        <dbReference type="ARBA" id="ARBA00022723"/>
    </source>
</evidence>
<sequence>MSGTLDREILALMRHTAETVVMPRYHNLADDEIIQKAVDDPVTIADREAEAMLSEGLHKLLPEAAIVGEEAAFADPAVLRGLSDLCWIIDPIDGTRNFASGTGPFVLMVALADAGITQGAWIYDPQRDRLCHATLGKGAKVDGEPISAKLSGTEPPRLAAMTSYMQPHQRDLFEREIAPHYSVADAPGCAGEQYPLVTFGDHDAAIYQRTLAWDHAAGALFLNEAGGKCARLDGSAYRVDSQRKGMVGAASSALFDEITERLTKAGYSPEE</sequence>
<name>A0A6I4T1H0_9SPHN</name>
<feature type="binding site" evidence="5">
    <location>
        <position position="90"/>
    </location>
    <ligand>
        <name>Mg(2+)</name>
        <dbReference type="ChEBI" id="CHEBI:18420"/>
        <label>2</label>
    </ligand>
</feature>
<accession>A0A6I4T1H0</accession>
<evidence type="ECO:0000256" key="1">
    <source>
        <dbReference type="ARBA" id="ARBA00009759"/>
    </source>
</evidence>
<dbReference type="RefSeq" id="WP_160735126.1">
    <property type="nucleotide sequence ID" value="NZ_WTYT01000001.1"/>
</dbReference>
<dbReference type="InterPro" id="IPR000760">
    <property type="entry name" value="Inositol_monophosphatase-like"/>
</dbReference>
<reference evidence="6 7" key="1">
    <citation type="submission" date="2019-12" db="EMBL/GenBank/DDBJ databases">
        <title>Genomic-based taxomic classification of the family Erythrobacteraceae.</title>
        <authorList>
            <person name="Xu L."/>
        </authorList>
    </citation>
    <scope>NUCLEOTIDE SEQUENCE [LARGE SCALE GENOMIC DNA]</scope>
    <source>
        <strain evidence="6 7">LMG 29518</strain>
    </source>
</reference>
<keyword evidence="2 5" id="KW-0479">Metal-binding</keyword>
<evidence type="ECO:0000256" key="4">
    <source>
        <dbReference type="ARBA" id="ARBA00022842"/>
    </source>
</evidence>
<protein>
    <submittedName>
        <fullName evidence="6">Inositol monophosphatase</fullName>
    </submittedName>
</protein>
<comment type="caution">
    <text evidence="6">The sequence shown here is derived from an EMBL/GenBank/DDBJ whole genome shotgun (WGS) entry which is preliminary data.</text>
</comment>
<dbReference type="Proteomes" id="UP000438476">
    <property type="component" value="Unassembled WGS sequence"/>
</dbReference>
<dbReference type="AlphaFoldDB" id="A0A6I4T1H0"/>
<keyword evidence="4 5" id="KW-0460">Magnesium</keyword>
<comment type="similarity">
    <text evidence="1">Belongs to the inositol monophosphatase superfamily.</text>
</comment>
<evidence type="ECO:0000313" key="7">
    <source>
        <dbReference type="Proteomes" id="UP000438476"/>
    </source>
</evidence>
<feature type="binding site" evidence="5">
    <location>
        <position position="92"/>
    </location>
    <ligand>
        <name>Mg(2+)</name>
        <dbReference type="ChEBI" id="CHEBI:18420"/>
        <label>1</label>
        <note>catalytic</note>
    </ligand>
</feature>
<proteinExistence type="inferred from homology"/>
<dbReference type="PANTHER" id="PTHR20854">
    <property type="entry name" value="INOSITOL MONOPHOSPHATASE"/>
    <property type="match status" value="1"/>
</dbReference>
<dbReference type="GO" id="GO:0006020">
    <property type="term" value="P:inositol metabolic process"/>
    <property type="evidence" value="ECO:0007669"/>
    <property type="project" value="TreeGrafter"/>
</dbReference>
<dbReference type="GO" id="GO:0007165">
    <property type="term" value="P:signal transduction"/>
    <property type="evidence" value="ECO:0007669"/>
    <property type="project" value="TreeGrafter"/>
</dbReference>
<dbReference type="OrthoDB" id="9785695at2"/>
<dbReference type="GO" id="GO:0046872">
    <property type="term" value="F:metal ion binding"/>
    <property type="evidence" value="ECO:0007669"/>
    <property type="project" value="UniProtKB-KW"/>
</dbReference>